<reference evidence="3 4" key="2">
    <citation type="submission" date="2018-11" db="EMBL/GenBank/DDBJ databases">
        <authorList>
            <consortium name="Pathogen Informatics"/>
        </authorList>
    </citation>
    <scope>NUCLEOTIDE SEQUENCE [LARGE SCALE GENOMIC DNA]</scope>
</reference>
<dbReference type="SUPFAM" id="SSF55486">
    <property type="entry name" value="Metalloproteases ('zincins'), catalytic domain"/>
    <property type="match status" value="1"/>
</dbReference>
<organism evidence="5">
    <name type="scientific">Nippostrongylus brasiliensis</name>
    <name type="common">Rat hookworm</name>
    <dbReference type="NCBI Taxonomy" id="27835"/>
    <lineage>
        <taxon>Eukaryota</taxon>
        <taxon>Metazoa</taxon>
        <taxon>Ecdysozoa</taxon>
        <taxon>Nematoda</taxon>
        <taxon>Chromadorea</taxon>
        <taxon>Rhabditida</taxon>
        <taxon>Rhabditina</taxon>
        <taxon>Rhabditomorpha</taxon>
        <taxon>Strongyloidea</taxon>
        <taxon>Heligmosomidae</taxon>
        <taxon>Nippostrongylus</taxon>
    </lineage>
</organism>
<feature type="binding site" evidence="1">
    <location>
        <position position="107"/>
    </location>
    <ligand>
        <name>Zn(2+)</name>
        <dbReference type="ChEBI" id="CHEBI:29105"/>
        <note>catalytic</note>
    </ligand>
</feature>
<dbReference type="OMA" id="THSAKAD"/>
<protein>
    <submittedName>
        <fullName evidence="5">Peptidase M12B domain-containing protein</fullName>
    </submittedName>
</protein>
<dbReference type="AlphaFoldDB" id="A0A0N4YFI6"/>
<dbReference type="InterPro" id="IPR024079">
    <property type="entry name" value="MetalloPept_cat_dom_sf"/>
</dbReference>
<keyword evidence="1" id="KW-0862">Zinc</keyword>
<gene>
    <name evidence="3" type="ORF">NBR_LOCUS15523</name>
</gene>
<dbReference type="Gene3D" id="3.40.390.10">
    <property type="entry name" value="Collagenase (Catalytic Domain)"/>
    <property type="match status" value="1"/>
</dbReference>
<keyword evidence="1" id="KW-0479">Metal-binding</keyword>
<dbReference type="Pfam" id="PF01421">
    <property type="entry name" value="Reprolysin"/>
    <property type="match status" value="1"/>
</dbReference>
<evidence type="ECO:0000259" key="2">
    <source>
        <dbReference type="PROSITE" id="PS50215"/>
    </source>
</evidence>
<evidence type="ECO:0000256" key="1">
    <source>
        <dbReference type="PROSITE-ProRule" id="PRU00276"/>
    </source>
</evidence>
<proteinExistence type="predicted"/>
<dbReference type="Proteomes" id="UP000271162">
    <property type="component" value="Unassembled WGS sequence"/>
</dbReference>
<dbReference type="STRING" id="27835.A0A0N4YFI6"/>
<name>A0A0N4YFI6_NIPBR</name>
<evidence type="ECO:0000313" key="5">
    <source>
        <dbReference type="WBParaSite" id="NBR_0001552201-mRNA-1"/>
    </source>
</evidence>
<feature type="binding site" evidence="1">
    <location>
        <position position="97"/>
    </location>
    <ligand>
        <name>Zn(2+)</name>
        <dbReference type="ChEBI" id="CHEBI:29105"/>
        <note>catalytic</note>
    </ligand>
</feature>
<keyword evidence="4" id="KW-1185">Reference proteome</keyword>
<dbReference type="GO" id="GO:0046872">
    <property type="term" value="F:metal ion binding"/>
    <property type="evidence" value="ECO:0007669"/>
    <property type="project" value="UniProtKB-KW"/>
</dbReference>
<comment type="caution">
    <text evidence="1">Lacks conserved residue(s) required for the propagation of feature annotation.</text>
</comment>
<dbReference type="PANTHER" id="PTHR11905">
    <property type="entry name" value="ADAM A DISINTEGRIN AND METALLOPROTEASE DOMAIN"/>
    <property type="match status" value="1"/>
</dbReference>
<dbReference type="EMBL" id="UYSL01021773">
    <property type="protein sequence ID" value="VDL79117.1"/>
    <property type="molecule type" value="Genomic_DNA"/>
</dbReference>
<evidence type="ECO:0000313" key="3">
    <source>
        <dbReference type="EMBL" id="VDL79117.1"/>
    </source>
</evidence>
<evidence type="ECO:0000313" key="4">
    <source>
        <dbReference type="Proteomes" id="UP000271162"/>
    </source>
</evidence>
<dbReference type="PANTHER" id="PTHR11905:SF238">
    <property type="entry name" value="PEPTIDASE M12B DOMAIN-CONTAINING PROTEIN-RELATED"/>
    <property type="match status" value="1"/>
</dbReference>
<reference evidence="5" key="1">
    <citation type="submission" date="2017-02" db="UniProtKB">
        <authorList>
            <consortium name="WormBaseParasite"/>
        </authorList>
    </citation>
    <scope>IDENTIFICATION</scope>
</reference>
<sequence length="186" mass="20572">MAMQMLMHAVNMYAFQLGIRITVVDVVPLQAHNLSLQHFLEWRQSADKLASHDLAMLIRHRYEGGISFVDGVCKSTGVGIAGYSPEAPLEYASVFFHELSHLLGLTHSAKADCRCLEKNRGNCLRISGFEECSVQALVDLLPTIQCLDEPRKLPGSCLAICGNGIIEGNEDCDCGPAKYEFPYFYS</sequence>
<dbReference type="GO" id="GO:0004222">
    <property type="term" value="F:metalloendopeptidase activity"/>
    <property type="evidence" value="ECO:0007669"/>
    <property type="project" value="InterPro"/>
</dbReference>
<feature type="binding site" evidence="1">
    <location>
        <position position="101"/>
    </location>
    <ligand>
        <name>Zn(2+)</name>
        <dbReference type="ChEBI" id="CHEBI:29105"/>
        <note>catalytic</note>
    </ligand>
</feature>
<dbReference type="PROSITE" id="PS50215">
    <property type="entry name" value="ADAM_MEPRO"/>
    <property type="match status" value="1"/>
</dbReference>
<dbReference type="GO" id="GO:0006509">
    <property type="term" value="P:membrane protein ectodomain proteolysis"/>
    <property type="evidence" value="ECO:0007669"/>
    <property type="project" value="TreeGrafter"/>
</dbReference>
<feature type="domain" description="Peptidase M12B" evidence="2">
    <location>
        <begin position="1"/>
        <end position="124"/>
    </location>
</feature>
<dbReference type="InterPro" id="IPR001590">
    <property type="entry name" value="Peptidase_M12B"/>
</dbReference>
<accession>A0A0N4YFI6</accession>
<dbReference type="WBParaSite" id="NBR_0001552201-mRNA-1">
    <property type="protein sequence ID" value="NBR_0001552201-mRNA-1"/>
    <property type="gene ID" value="NBR_0001552201"/>
</dbReference>
<feature type="active site" evidence="1">
    <location>
        <position position="98"/>
    </location>
</feature>